<dbReference type="Proteomes" id="UP000503840">
    <property type="component" value="Unassembled WGS sequence"/>
</dbReference>
<organism evidence="6 7">
    <name type="scientific">Desulfovibrio subterraneus</name>
    <dbReference type="NCBI Taxonomy" id="2718620"/>
    <lineage>
        <taxon>Bacteria</taxon>
        <taxon>Pseudomonadati</taxon>
        <taxon>Thermodesulfobacteriota</taxon>
        <taxon>Desulfovibrionia</taxon>
        <taxon>Desulfovibrionales</taxon>
        <taxon>Desulfovibrionaceae</taxon>
        <taxon>Desulfovibrio</taxon>
    </lineage>
</organism>
<feature type="transmembrane region" description="Helical" evidence="4">
    <location>
        <begin position="335"/>
        <end position="353"/>
    </location>
</feature>
<evidence type="ECO:0000256" key="4">
    <source>
        <dbReference type="SAM" id="Phobius"/>
    </source>
</evidence>
<dbReference type="InterPro" id="IPR001173">
    <property type="entry name" value="Glyco_trans_2-like"/>
</dbReference>
<keyword evidence="7" id="KW-1185">Reference proteome</keyword>
<proteinExistence type="inferred from homology"/>
<evidence type="ECO:0000313" key="6">
    <source>
        <dbReference type="EMBL" id="GFM34463.1"/>
    </source>
</evidence>
<comment type="similarity">
    <text evidence="1">Belongs to the glycosyltransferase 2 family.</text>
</comment>
<feature type="domain" description="Glycosyltransferase 2-like" evidence="5">
    <location>
        <begin position="138"/>
        <end position="356"/>
    </location>
</feature>
<keyword evidence="4" id="KW-1133">Transmembrane helix</keyword>
<name>A0A7J0BL46_9BACT</name>
<dbReference type="CDD" id="cd06438">
    <property type="entry name" value="EpsO_like"/>
    <property type="match status" value="1"/>
</dbReference>
<evidence type="ECO:0000259" key="5">
    <source>
        <dbReference type="Pfam" id="PF13632"/>
    </source>
</evidence>
<dbReference type="RefSeq" id="WP_174406054.1">
    <property type="nucleotide sequence ID" value="NZ_BLVO01000013.1"/>
</dbReference>
<evidence type="ECO:0000256" key="2">
    <source>
        <dbReference type="ARBA" id="ARBA00022676"/>
    </source>
</evidence>
<comment type="caution">
    <text evidence="6">The sequence shown here is derived from an EMBL/GenBank/DDBJ whole genome shotgun (WGS) entry which is preliminary data.</text>
</comment>
<dbReference type="Gene3D" id="3.90.550.10">
    <property type="entry name" value="Spore Coat Polysaccharide Biosynthesis Protein SpsA, Chain A"/>
    <property type="match status" value="1"/>
</dbReference>
<accession>A0A7J0BL46</accession>
<sequence>MSLLTVLSLLLALPILAVTLYLGLATAFSFTTTHTVAAVPEDSDENGPILCIVPAHNEAGTIGGTVRGLIQESAACPPVLVTVAVIADNCTDNTAQEASLAGAQVFERNDPLNRGKGQALDWFIRHNAALLADHPLTTIIDADTRAGSGYFRNMSAQFTSPEVQSVQAFYDVANPFDGWRNMLLSIALRCLHHTRPAGRTRIGGTAGLKGNGMMFRSSLLLRYGWPAGSIVEDLEFSLRLAAEGIRVMHTNAAAVYGDMPFTRKAATTQRTRWEGGRWLMVRAWLPRLLKSFCTKPTILLFDSILDLLTPPLVLLVLFQMAFTLLWWLSGSTLTWLGLLMLSVSSIYVLTGLIQTRAPFRLWLALAAAPAYVLWKLTVYAAIIGSRQLNWIRSEREGGKQHE</sequence>
<keyword evidence="4" id="KW-0812">Transmembrane</keyword>
<feature type="transmembrane region" description="Helical" evidence="4">
    <location>
        <begin position="359"/>
        <end position="382"/>
    </location>
</feature>
<dbReference type="GO" id="GO:0016757">
    <property type="term" value="F:glycosyltransferase activity"/>
    <property type="evidence" value="ECO:0007669"/>
    <property type="project" value="UniProtKB-KW"/>
</dbReference>
<reference evidence="6 7" key="1">
    <citation type="submission" date="2020-05" db="EMBL/GenBank/DDBJ databases">
        <title>Draft genome sequence of Desulfovibrio sp. strain HN2T.</title>
        <authorList>
            <person name="Ueno A."/>
            <person name="Tamazawa S."/>
            <person name="Tamamura S."/>
            <person name="Murakami T."/>
            <person name="Kiyama T."/>
            <person name="Inomata H."/>
            <person name="Amano Y."/>
            <person name="Miyakawa K."/>
            <person name="Tamaki H."/>
            <person name="Naganuma T."/>
            <person name="Kaneko K."/>
        </authorList>
    </citation>
    <scope>NUCLEOTIDE SEQUENCE [LARGE SCALE GENOMIC DNA]</scope>
    <source>
        <strain evidence="6 7">HN2</strain>
    </source>
</reference>
<dbReference type="PANTHER" id="PTHR43630:SF1">
    <property type="entry name" value="POLY-BETA-1,6-N-ACETYL-D-GLUCOSAMINE SYNTHASE"/>
    <property type="match status" value="1"/>
</dbReference>
<gene>
    <name evidence="6" type="ORF">DSM101010T_28280</name>
</gene>
<dbReference type="AlphaFoldDB" id="A0A7J0BL46"/>
<evidence type="ECO:0000256" key="1">
    <source>
        <dbReference type="ARBA" id="ARBA00006739"/>
    </source>
</evidence>
<dbReference type="EMBL" id="BLVO01000013">
    <property type="protein sequence ID" value="GFM34463.1"/>
    <property type="molecule type" value="Genomic_DNA"/>
</dbReference>
<dbReference type="Pfam" id="PF13632">
    <property type="entry name" value="Glyco_trans_2_3"/>
    <property type="match status" value="1"/>
</dbReference>
<evidence type="ECO:0000313" key="7">
    <source>
        <dbReference type="Proteomes" id="UP000503840"/>
    </source>
</evidence>
<dbReference type="PANTHER" id="PTHR43630">
    <property type="entry name" value="POLY-BETA-1,6-N-ACETYL-D-GLUCOSAMINE SYNTHASE"/>
    <property type="match status" value="1"/>
</dbReference>
<dbReference type="SUPFAM" id="SSF53448">
    <property type="entry name" value="Nucleotide-diphospho-sugar transferases"/>
    <property type="match status" value="1"/>
</dbReference>
<evidence type="ECO:0000256" key="3">
    <source>
        <dbReference type="ARBA" id="ARBA00022679"/>
    </source>
</evidence>
<protein>
    <submittedName>
        <fullName evidence="6">Glycosyl transferase</fullName>
    </submittedName>
</protein>
<keyword evidence="4" id="KW-0472">Membrane</keyword>
<keyword evidence="2" id="KW-0328">Glycosyltransferase</keyword>
<keyword evidence="3 6" id="KW-0808">Transferase</keyword>
<dbReference type="InterPro" id="IPR029044">
    <property type="entry name" value="Nucleotide-diphossugar_trans"/>
</dbReference>
<feature type="transmembrane region" description="Helical" evidence="4">
    <location>
        <begin position="307"/>
        <end position="328"/>
    </location>
</feature>